<sequence>MSVVTNQGEVYVLNKKAGYEYNKARQLMSETFYSFEEDEIDNNEFVKRFIKKCNEGGIEYVKSK</sequence>
<name>A0ABM9QEV1_9FIRM</name>
<reference evidence="1 2" key="1">
    <citation type="journal article" date="2014" name="Int. J. Syst. Evol. Microbiol.">
        <title>Complete genome of a new Firmicutes species belonging to the dominant human colonic microbiota ('Ruminococcus bicirculans') reveals two chromosomes and a selective capacity to utilize plant glucans.</title>
        <authorList>
            <consortium name="NISC Comparative Sequencing Program"/>
            <person name="Wegmann U."/>
            <person name="Louis P."/>
            <person name="Goesmann A."/>
            <person name="Henrissat B."/>
            <person name="Duncan S.H."/>
            <person name="Flint H.J."/>
        </authorList>
    </citation>
    <scope>NUCLEOTIDE SEQUENCE [LARGE SCALE GENOMIC DNA]</scope>
    <source>
        <strain evidence="1 2">80/3</strain>
    </source>
</reference>
<proteinExistence type="predicted"/>
<dbReference type="RefSeq" id="WP_038670978.1">
    <property type="nucleotide sequence ID" value="NZ_JBKVNN010000001.1"/>
</dbReference>
<organism evidence="1 2">
    <name type="scientific">Ruminococcus bicirculans</name>
    <name type="common">ex Wegman et al. 2014</name>
    <dbReference type="NCBI Taxonomy" id="1160721"/>
    <lineage>
        <taxon>Bacteria</taxon>
        <taxon>Bacillati</taxon>
        <taxon>Bacillota</taxon>
        <taxon>Clostridia</taxon>
        <taxon>Eubacteriales</taxon>
        <taxon>Oscillospiraceae</taxon>
        <taxon>Ruminococcus</taxon>
    </lineage>
</organism>
<evidence type="ECO:0000313" key="2">
    <source>
        <dbReference type="Proteomes" id="UP000027600"/>
    </source>
</evidence>
<evidence type="ECO:0000313" key="1">
    <source>
        <dbReference type="EMBL" id="CCO04344.1"/>
    </source>
</evidence>
<keyword evidence="2" id="KW-1185">Reference proteome</keyword>
<accession>A0ABM9QEV1</accession>
<dbReference type="Proteomes" id="UP000027600">
    <property type="component" value="Chromosome I"/>
</dbReference>
<protein>
    <submittedName>
        <fullName evidence="1">Uncharacterized protein</fullName>
    </submittedName>
</protein>
<gene>
    <name evidence="1" type="ORF">RBI_I00621</name>
</gene>
<dbReference type="EMBL" id="HF545616">
    <property type="protein sequence ID" value="CCO04344.1"/>
    <property type="molecule type" value="Genomic_DNA"/>
</dbReference>